<dbReference type="AlphaFoldDB" id="A0A3S5CV63"/>
<dbReference type="Proteomes" id="UP000784294">
    <property type="component" value="Unassembled WGS sequence"/>
</dbReference>
<proteinExistence type="predicted"/>
<sequence length="69" mass="7489">MGLSWPGYRRLRLAVSMSCLLHSLESSSRGPLVPVQLSLSEPNYEALFQPPSTVGLRNCGRSNQSGTVV</sequence>
<organism evidence="1 2">
    <name type="scientific">Protopolystoma xenopodis</name>
    <dbReference type="NCBI Taxonomy" id="117903"/>
    <lineage>
        <taxon>Eukaryota</taxon>
        <taxon>Metazoa</taxon>
        <taxon>Spiralia</taxon>
        <taxon>Lophotrochozoa</taxon>
        <taxon>Platyhelminthes</taxon>
        <taxon>Monogenea</taxon>
        <taxon>Polyopisthocotylea</taxon>
        <taxon>Polystomatidea</taxon>
        <taxon>Polystomatidae</taxon>
        <taxon>Protopolystoma</taxon>
    </lineage>
</organism>
<name>A0A3S5CV63_9PLAT</name>
<dbReference type="EMBL" id="CAAALY010268235">
    <property type="protein sequence ID" value="VEL41178.1"/>
    <property type="molecule type" value="Genomic_DNA"/>
</dbReference>
<reference evidence="1" key="1">
    <citation type="submission" date="2018-11" db="EMBL/GenBank/DDBJ databases">
        <authorList>
            <consortium name="Pathogen Informatics"/>
        </authorList>
    </citation>
    <scope>NUCLEOTIDE SEQUENCE</scope>
</reference>
<gene>
    <name evidence="1" type="ORF">PXEA_LOCUS34618</name>
</gene>
<protein>
    <submittedName>
        <fullName evidence="1">Uncharacterized protein</fullName>
    </submittedName>
</protein>
<accession>A0A3S5CV63</accession>
<evidence type="ECO:0000313" key="2">
    <source>
        <dbReference type="Proteomes" id="UP000784294"/>
    </source>
</evidence>
<keyword evidence="2" id="KW-1185">Reference proteome</keyword>
<evidence type="ECO:0000313" key="1">
    <source>
        <dbReference type="EMBL" id="VEL41178.1"/>
    </source>
</evidence>
<comment type="caution">
    <text evidence="1">The sequence shown here is derived from an EMBL/GenBank/DDBJ whole genome shotgun (WGS) entry which is preliminary data.</text>
</comment>